<dbReference type="InterPro" id="IPR050757">
    <property type="entry name" value="Collagen_mod_GT25"/>
</dbReference>
<organism evidence="4 5">
    <name type="scientific">Cudoniella acicularis</name>
    <dbReference type="NCBI Taxonomy" id="354080"/>
    <lineage>
        <taxon>Eukaryota</taxon>
        <taxon>Fungi</taxon>
        <taxon>Dikarya</taxon>
        <taxon>Ascomycota</taxon>
        <taxon>Pezizomycotina</taxon>
        <taxon>Leotiomycetes</taxon>
        <taxon>Helotiales</taxon>
        <taxon>Tricladiaceae</taxon>
        <taxon>Cudoniella</taxon>
    </lineage>
</organism>
<keyword evidence="5" id="KW-1185">Reference proteome</keyword>
<comment type="caution">
    <text evidence="4">The sequence shown here is derived from an EMBL/GenBank/DDBJ whole genome shotgun (WGS) entry which is preliminary data.</text>
</comment>
<dbReference type="PANTHER" id="PTHR10730:SF53">
    <property type="entry name" value="GLYCOSYLTRANSFERASE 25 FAMILY MEMBER"/>
    <property type="match status" value="1"/>
</dbReference>
<evidence type="ECO:0000313" key="4">
    <source>
        <dbReference type="EMBL" id="KAF4638077.1"/>
    </source>
</evidence>
<accession>A0A8H4S0N9</accession>
<evidence type="ECO:0000313" key="5">
    <source>
        <dbReference type="Proteomes" id="UP000566819"/>
    </source>
</evidence>
<keyword evidence="3" id="KW-0808">Transferase</keyword>
<dbReference type="Proteomes" id="UP000566819">
    <property type="component" value="Unassembled WGS sequence"/>
</dbReference>
<proteinExistence type="inferred from homology"/>
<evidence type="ECO:0000256" key="1">
    <source>
        <dbReference type="ARBA" id="ARBA00006721"/>
    </source>
</evidence>
<evidence type="ECO:0008006" key="6">
    <source>
        <dbReference type="Google" id="ProtNLM"/>
    </source>
</evidence>
<evidence type="ECO:0000256" key="3">
    <source>
        <dbReference type="ARBA" id="ARBA00022679"/>
    </source>
</evidence>
<evidence type="ECO:0000256" key="2">
    <source>
        <dbReference type="ARBA" id="ARBA00022676"/>
    </source>
</evidence>
<dbReference type="OrthoDB" id="47375at2759"/>
<sequence length="403" mass="44891">MLVQLSRHKPTKLVWIIISGAFLLLLLIARISRTDVASNFLSSSKSRPTRTGTMNETLGFQEIFVVNLPERTDRRDGMILASALSGIKIEFIDAVKGQDILDKALPPGGRGGMPEPNIGSWRGHMNAISDAKKLKLRPDIGRRLRLGYSNKGAIVRLFLSYTSSHPTPKKRSFEIRRFNYPKPKNGEELPKKTILYDDLPDTIEPLDSAYGDDWDLLWVGHCGMRFPGAGSPGDPAKIPKGRVIRSNDVTVPENHYLQTSAAFDIKAEYPDHTRGFHHVSDGICSLGYAISQKGARSLLYYLGMLPFTHGFDVMLQQYCVDLAGKGYHKCLSTTPSLFEHHRPAGNMSYESDISGHGDKVREKASTDNIRWSVRLNVKQLLDGGENMIDQFPDTEPVEAKVDA</sequence>
<name>A0A8H4S0N9_9HELO</name>
<protein>
    <recommendedName>
        <fullName evidence="6">Glycosyltransferase family 25 protein</fullName>
    </recommendedName>
</protein>
<keyword evidence="2" id="KW-0328">Glycosyltransferase</keyword>
<comment type="similarity">
    <text evidence="1">Belongs to the glycosyltransferase 25 family.</text>
</comment>
<dbReference type="GO" id="GO:0016740">
    <property type="term" value="F:transferase activity"/>
    <property type="evidence" value="ECO:0007669"/>
    <property type="project" value="UniProtKB-KW"/>
</dbReference>
<dbReference type="PANTHER" id="PTHR10730">
    <property type="entry name" value="PROCOLLAGEN-LYSINE,2-OXOGLUTARATE 5-DIOXYGENASE/GLYCOSYLTRANSFERASE 25 FAMILY MEMBER"/>
    <property type="match status" value="1"/>
</dbReference>
<dbReference type="AlphaFoldDB" id="A0A8H4S0N9"/>
<dbReference type="EMBL" id="JAAMPI010000001">
    <property type="protein sequence ID" value="KAF4638077.1"/>
    <property type="molecule type" value="Genomic_DNA"/>
</dbReference>
<gene>
    <name evidence="4" type="ORF">G7Y89_g39</name>
</gene>
<reference evidence="4 5" key="1">
    <citation type="submission" date="2020-03" db="EMBL/GenBank/DDBJ databases">
        <title>Draft Genome Sequence of Cudoniella acicularis.</title>
        <authorList>
            <person name="Buettner E."/>
            <person name="Kellner H."/>
        </authorList>
    </citation>
    <scope>NUCLEOTIDE SEQUENCE [LARGE SCALE GENOMIC DNA]</scope>
    <source>
        <strain evidence="4 5">DSM 108380</strain>
    </source>
</reference>